<dbReference type="GO" id="GO:0005524">
    <property type="term" value="F:ATP binding"/>
    <property type="evidence" value="ECO:0007669"/>
    <property type="project" value="UniProtKB-KW"/>
</dbReference>
<dbReference type="PANTHER" id="PTHR47968">
    <property type="entry name" value="CENTROMERE PROTEIN E"/>
    <property type="match status" value="1"/>
</dbReference>
<keyword evidence="2 8" id="KW-0547">Nucleotide-binding</keyword>
<evidence type="ECO:0000256" key="7">
    <source>
        <dbReference type="PROSITE-ProRule" id="PRU00283"/>
    </source>
</evidence>
<keyword evidence="6" id="KW-0206">Cytoskeleton</keyword>
<evidence type="ECO:0000256" key="9">
    <source>
        <dbReference type="SAM" id="Coils"/>
    </source>
</evidence>
<comment type="caution">
    <text evidence="7">Lacks conserved residue(s) required for the propagation of feature annotation.</text>
</comment>
<dbReference type="InterPro" id="IPR019821">
    <property type="entry name" value="Kinesin_motor_CS"/>
</dbReference>
<evidence type="ECO:0000256" key="6">
    <source>
        <dbReference type="ARBA" id="ARBA00023212"/>
    </source>
</evidence>
<dbReference type="Pfam" id="PF00225">
    <property type="entry name" value="Kinesin"/>
    <property type="match status" value="1"/>
</dbReference>
<organism evidence="11 12">
    <name type="scientific">Cryptolaemus montrouzieri</name>
    <dbReference type="NCBI Taxonomy" id="559131"/>
    <lineage>
        <taxon>Eukaryota</taxon>
        <taxon>Metazoa</taxon>
        <taxon>Ecdysozoa</taxon>
        <taxon>Arthropoda</taxon>
        <taxon>Hexapoda</taxon>
        <taxon>Insecta</taxon>
        <taxon>Pterygota</taxon>
        <taxon>Neoptera</taxon>
        <taxon>Endopterygota</taxon>
        <taxon>Coleoptera</taxon>
        <taxon>Polyphaga</taxon>
        <taxon>Cucujiformia</taxon>
        <taxon>Coccinelloidea</taxon>
        <taxon>Coccinellidae</taxon>
        <taxon>Scymninae</taxon>
        <taxon>Scymnini</taxon>
        <taxon>Cryptolaemus</taxon>
    </lineage>
</organism>
<gene>
    <name evidence="11" type="ORF">HHI36_022973</name>
</gene>
<dbReference type="AlphaFoldDB" id="A0ABD2PFK1"/>
<dbReference type="SUPFAM" id="SSF52540">
    <property type="entry name" value="P-loop containing nucleoside triphosphate hydrolases"/>
    <property type="match status" value="1"/>
</dbReference>
<reference evidence="11 12" key="1">
    <citation type="journal article" date="2021" name="BMC Biol.">
        <title>Horizontally acquired antibacterial genes associated with adaptive radiation of ladybird beetles.</title>
        <authorList>
            <person name="Li H.S."/>
            <person name="Tang X.F."/>
            <person name="Huang Y.H."/>
            <person name="Xu Z.Y."/>
            <person name="Chen M.L."/>
            <person name="Du X.Y."/>
            <person name="Qiu B.Y."/>
            <person name="Chen P.T."/>
            <person name="Zhang W."/>
            <person name="Slipinski A."/>
            <person name="Escalona H.E."/>
            <person name="Waterhouse R.M."/>
            <person name="Zwick A."/>
            <person name="Pang H."/>
        </authorList>
    </citation>
    <scope>NUCLEOTIDE SEQUENCE [LARGE SCALE GENOMIC DNA]</scope>
    <source>
        <strain evidence="11">SYSU2018</strain>
    </source>
</reference>
<evidence type="ECO:0000256" key="8">
    <source>
        <dbReference type="RuleBase" id="RU000394"/>
    </source>
</evidence>
<evidence type="ECO:0000256" key="2">
    <source>
        <dbReference type="ARBA" id="ARBA00022741"/>
    </source>
</evidence>
<dbReference type="Proteomes" id="UP001516400">
    <property type="component" value="Unassembled WGS sequence"/>
</dbReference>
<feature type="coiled-coil region" evidence="9">
    <location>
        <begin position="167"/>
        <end position="194"/>
    </location>
</feature>
<dbReference type="EMBL" id="JABFTP020000186">
    <property type="protein sequence ID" value="KAL3289556.1"/>
    <property type="molecule type" value="Genomic_DNA"/>
</dbReference>
<evidence type="ECO:0000256" key="5">
    <source>
        <dbReference type="ARBA" id="ARBA00023175"/>
    </source>
</evidence>
<comment type="caution">
    <text evidence="11">The sequence shown here is derived from an EMBL/GenBank/DDBJ whole genome shotgun (WGS) entry which is preliminary data.</text>
</comment>
<dbReference type="InterPro" id="IPR036961">
    <property type="entry name" value="Kinesin_motor_dom_sf"/>
</dbReference>
<dbReference type="PANTHER" id="PTHR47968:SF75">
    <property type="entry name" value="CENTROMERE-ASSOCIATED PROTEIN E"/>
    <property type="match status" value="1"/>
</dbReference>
<dbReference type="PROSITE" id="PS50067">
    <property type="entry name" value="KINESIN_MOTOR_2"/>
    <property type="match status" value="1"/>
</dbReference>
<evidence type="ECO:0000313" key="11">
    <source>
        <dbReference type="EMBL" id="KAL3289556.1"/>
    </source>
</evidence>
<proteinExistence type="inferred from homology"/>
<keyword evidence="6" id="KW-0963">Cytoplasm</keyword>
<keyword evidence="12" id="KW-1185">Reference proteome</keyword>
<dbReference type="GO" id="GO:0005874">
    <property type="term" value="C:microtubule"/>
    <property type="evidence" value="ECO:0007669"/>
    <property type="project" value="UniProtKB-KW"/>
</dbReference>
<evidence type="ECO:0000256" key="3">
    <source>
        <dbReference type="ARBA" id="ARBA00022840"/>
    </source>
</evidence>
<evidence type="ECO:0000256" key="1">
    <source>
        <dbReference type="ARBA" id="ARBA00004245"/>
    </source>
</evidence>
<protein>
    <recommendedName>
        <fullName evidence="8">Kinesin-like protein</fullName>
    </recommendedName>
</protein>
<dbReference type="InterPro" id="IPR001752">
    <property type="entry name" value="Kinesin_motor_dom"/>
</dbReference>
<keyword evidence="3 8" id="KW-0067">ATP-binding</keyword>
<accession>A0ABD2PFK1</accession>
<dbReference type="PRINTS" id="PR00380">
    <property type="entry name" value="KINESINHEAVY"/>
</dbReference>
<feature type="coiled-coil region" evidence="9">
    <location>
        <begin position="329"/>
        <end position="568"/>
    </location>
</feature>
<feature type="domain" description="Kinesin motor" evidence="10">
    <location>
        <begin position="1"/>
        <end position="144"/>
    </location>
</feature>
<dbReference type="Gene3D" id="3.40.850.10">
    <property type="entry name" value="Kinesin motor domain"/>
    <property type="match status" value="1"/>
</dbReference>
<dbReference type="InterPro" id="IPR027640">
    <property type="entry name" value="Kinesin-like_fam"/>
</dbReference>
<comment type="subcellular location">
    <subcellularLocation>
        <location evidence="1">Cytoplasm</location>
        <location evidence="1">Cytoskeleton</location>
    </subcellularLocation>
</comment>
<dbReference type="PROSITE" id="PS00411">
    <property type="entry name" value="KINESIN_MOTOR_1"/>
    <property type="match status" value="1"/>
</dbReference>
<keyword evidence="8" id="KW-0493">Microtubule</keyword>
<evidence type="ECO:0000313" key="12">
    <source>
        <dbReference type="Proteomes" id="UP001516400"/>
    </source>
</evidence>
<evidence type="ECO:0000256" key="4">
    <source>
        <dbReference type="ARBA" id="ARBA00023054"/>
    </source>
</evidence>
<dbReference type="SMART" id="SM00129">
    <property type="entry name" value="KISc"/>
    <property type="match status" value="1"/>
</dbReference>
<name>A0ABD2PFK1_9CUCU</name>
<dbReference type="InterPro" id="IPR027417">
    <property type="entry name" value="P-loop_NTPase"/>
</dbReference>
<sequence>MKMGTANRTTGETQMNISSSRSHSIFRIVIESTINSDDVDNPVQVSHLNLIDLAGSERVSQTGATGQRFKEGAHINKSLTVLGLVIRQLVDKKDHISYRDSKLTRILSNSLGGNAKTIIICNINMESIEDTISTLMFAQRAKAIKNKPKVNEILTETSLTKKYARECSEINKLLKTELEKNKQLEDEREMSSKKITDLCSRIQSLEEMFVRKGVVKKLPKRRHTFCATLNTISEERDTESLRGLEDFTCDSSRFALEDDSVILIDTGQSNNSNLGTLETSRFRLPEDTPEKNLRQRLICTTREYEELLEFLRLEEANKLSVEKEMTSKIKDLTEECKDLRIYRERVKTENRKLTQEVEQMKNDYDFIIETQKKKFEKREKELIEELNRSSKKTPTFQVSTFEFEELTEKIQSLEKQNEELHKTIEKLKSQNEKLNMACESFELENEDLNSKISSLEEKHVQSQIENKALETKCSDLESKIVLVESKYDTTLVDPLKKEISELQSNILKIQSELTEVQKELFDSQDKLIQTVQDLDLEEKKSLKLKQELDEEKKLREETERKLEESKQSPHLFRRFSSDSSINQQCKSLDGEVLQMLHKLKYILEMKPKQNEPAISSEAKSSEEITKTDECLDSTYPHETSEDMLDVDLEKIESFSTDYFQDCDKSERYMDFISSFISQRSYLSIQEATGETDNNKSNKPETDLSHELAQLKIEISQLKKNKNVIRLQLCNCKNN</sequence>
<feature type="coiled-coil region" evidence="9">
    <location>
        <begin position="700"/>
        <end position="727"/>
    </location>
</feature>
<dbReference type="Gene3D" id="1.10.287.1490">
    <property type="match status" value="1"/>
</dbReference>
<comment type="similarity">
    <text evidence="7 8">Belongs to the TRAFAC class myosin-kinesin ATPase superfamily. Kinesin family.</text>
</comment>
<keyword evidence="4 9" id="KW-0175">Coiled coil</keyword>
<keyword evidence="5 8" id="KW-0505">Motor protein</keyword>
<evidence type="ECO:0000259" key="10">
    <source>
        <dbReference type="PROSITE" id="PS50067"/>
    </source>
</evidence>